<dbReference type="Gene3D" id="3.40.50.1820">
    <property type="entry name" value="alpha/beta hydrolase"/>
    <property type="match status" value="1"/>
</dbReference>
<protein>
    <recommendedName>
        <fullName evidence="4">Esterase</fullName>
    </recommendedName>
</protein>
<dbReference type="EMBL" id="ATDP01000110">
    <property type="protein sequence ID" value="EQB10619.1"/>
    <property type="molecule type" value="Genomic_DNA"/>
</dbReference>
<dbReference type="eggNOG" id="COG0627">
    <property type="taxonomic scope" value="Bacteria"/>
</dbReference>
<feature type="transmembrane region" description="Helical" evidence="1">
    <location>
        <begin position="38"/>
        <end position="55"/>
    </location>
</feature>
<dbReference type="PATRIC" id="fig|1331060.3.peg.5236"/>
<sequence>MTCRPTGSCALRWPDPMMSFAAWGRLYRWGRLLLARPYRKWVIAALVATLIYMLWGEVTRTRGAQRVSFRPAQEACGSAGPLYYCVYRDRRGTNGDVVYHMHGRNLDERIWNDDTYMTALIQSEWQRRPELPPTVVTISYGSTWLLTPKGQKSDSGLLDDLMTRLPAIETKIGRPRRRLLLGESMGGLNVLIAGLSYPTRFAKIAALCPGVYATSPFASLSTIRQTIQRTGANPKVIFGIWMMARKYAANDAEWQRVSPLALIERTGPAYPALYLSNGLYDIYGNFEGTQRLVDRARQRGVRTQWRPLYGGHCAMDAASVAAFLLSR</sequence>
<keyword evidence="1" id="KW-1133">Transmembrane helix</keyword>
<evidence type="ECO:0000313" key="2">
    <source>
        <dbReference type="EMBL" id="EQB10619.1"/>
    </source>
</evidence>
<comment type="caution">
    <text evidence="2">The sequence shown here is derived from an EMBL/GenBank/DDBJ whole genome shotgun (WGS) entry which is preliminary data.</text>
</comment>
<dbReference type="SUPFAM" id="SSF53474">
    <property type="entry name" value="alpha/beta-Hydrolases"/>
    <property type="match status" value="1"/>
</dbReference>
<proteinExistence type="predicted"/>
<keyword evidence="3" id="KW-1185">Reference proteome</keyword>
<accession>T0ILT8</accession>
<keyword evidence="1" id="KW-0812">Transmembrane</keyword>
<dbReference type="InterPro" id="IPR029058">
    <property type="entry name" value="AB_hydrolase_fold"/>
</dbReference>
<keyword evidence="1" id="KW-0472">Membrane</keyword>
<dbReference type="AlphaFoldDB" id="T0ILT8"/>
<name>T0ILT8_9SPHN</name>
<evidence type="ECO:0008006" key="4">
    <source>
        <dbReference type="Google" id="ProtNLM"/>
    </source>
</evidence>
<evidence type="ECO:0000313" key="3">
    <source>
        <dbReference type="Proteomes" id="UP000015531"/>
    </source>
</evidence>
<gene>
    <name evidence="2" type="ORF">RLDS_26930</name>
</gene>
<reference evidence="2 3" key="1">
    <citation type="journal article" date="2013" name="Genome Announc.">
        <title>Draft Genome Sequence of Sphingobium lactosutens Strain DS20T, Isolated from a Hexachlorocyclohexane Dumpsite.</title>
        <authorList>
            <person name="Kumar R."/>
            <person name="Dwivedi V."/>
            <person name="Negi V."/>
            <person name="Khurana J.P."/>
            <person name="Lal R."/>
        </authorList>
    </citation>
    <scope>NUCLEOTIDE SEQUENCE [LARGE SCALE GENOMIC DNA]</scope>
    <source>
        <strain evidence="2 3">DS20</strain>
    </source>
</reference>
<dbReference type="Pfam" id="PF00756">
    <property type="entry name" value="Esterase"/>
    <property type="match status" value="1"/>
</dbReference>
<dbReference type="Proteomes" id="UP000015531">
    <property type="component" value="Unassembled WGS sequence"/>
</dbReference>
<evidence type="ECO:0000256" key="1">
    <source>
        <dbReference type="SAM" id="Phobius"/>
    </source>
</evidence>
<dbReference type="InterPro" id="IPR000801">
    <property type="entry name" value="Esterase-like"/>
</dbReference>
<organism evidence="2 3">
    <name type="scientific">Sphingobium lactosutens DS20</name>
    <dbReference type="NCBI Taxonomy" id="1331060"/>
    <lineage>
        <taxon>Bacteria</taxon>
        <taxon>Pseudomonadati</taxon>
        <taxon>Pseudomonadota</taxon>
        <taxon>Alphaproteobacteria</taxon>
        <taxon>Sphingomonadales</taxon>
        <taxon>Sphingomonadaceae</taxon>
        <taxon>Sphingobium</taxon>
    </lineage>
</organism>